<dbReference type="RefSeq" id="WP_209626773.1">
    <property type="nucleotide sequence ID" value="NZ_PRDG01000001.1"/>
</dbReference>
<accession>A0ABS5B1I5</accession>
<feature type="transmembrane region" description="Helical" evidence="1">
    <location>
        <begin position="157"/>
        <end position="174"/>
    </location>
</feature>
<keyword evidence="1" id="KW-0812">Transmembrane</keyword>
<reference evidence="2 3" key="1">
    <citation type="submission" date="2018-02" db="EMBL/GenBank/DDBJ databases">
        <title>Draft genome sequence of Streptococcus oricebi CCUG 70868T type strain.</title>
        <authorList>
            <person name="Mendez V."/>
            <person name="Salva-Serra F."/>
            <person name="Jaen-Luchoro D."/>
            <person name="Gonzales-Siles L."/>
            <person name="Karlsson R."/>
            <person name="Engstrom-Jakobsson H."/>
            <person name="Busquets A."/>
            <person name="Gomila M."/>
            <person name="Pineiro-Iglesias B."/>
            <person name="Bennasar-Figueras A."/>
            <person name="Seeger M."/>
            <person name="Moore E."/>
        </authorList>
    </citation>
    <scope>NUCLEOTIDE SEQUENCE [LARGE SCALE GENOMIC DNA]</scope>
    <source>
        <strain evidence="2 3">CCUG 70868</strain>
    </source>
</reference>
<feature type="transmembrane region" description="Helical" evidence="1">
    <location>
        <begin position="17"/>
        <end position="34"/>
    </location>
</feature>
<name>A0ABS5B1I5_9STRE</name>
<gene>
    <name evidence="2" type="ORF">C4K46_01855</name>
</gene>
<dbReference type="EMBL" id="PRDG01000001">
    <property type="protein sequence ID" value="MBP2622678.1"/>
    <property type="molecule type" value="Genomic_DNA"/>
</dbReference>
<feature type="transmembrane region" description="Helical" evidence="1">
    <location>
        <begin position="97"/>
        <end position="115"/>
    </location>
</feature>
<feature type="transmembrane region" description="Helical" evidence="1">
    <location>
        <begin position="194"/>
        <end position="211"/>
    </location>
</feature>
<evidence type="ECO:0000313" key="2">
    <source>
        <dbReference type="EMBL" id="MBP2622678.1"/>
    </source>
</evidence>
<feature type="transmembrane region" description="Helical" evidence="1">
    <location>
        <begin position="121"/>
        <end position="145"/>
    </location>
</feature>
<dbReference type="NCBIfam" id="TIGR02206">
    <property type="entry name" value="intg_mem_TP0381"/>
    <property type="match status" value="1"/>
</dbReference>
<keyword evidence="3" id="KW-1185">Reference proteome</keyword>
<keyword evidence="1" id="KW-1133">Transmembrane helix</keyword>
<evidence type="ECO:0000313" key="3">
    <source>
        <dbReference type="Proteomes" id="UP001519296"/>
    </source>
</evidence>
<evidence type="ECO:0000256" key="1">
    <source>
        <dbReference type="SAM" id="Phobius"/>
    </source>
</evidence>
<dbReference type="InterPro" id="IPR011737">
    <property type="entry name" value="CHP02206_TP0381"/>
</dbReference>
<proteinExistence type="predicted"/>
<keyword evidence="1" id="KW-0472">Membrane</keyword>
<sequence length="234" mass="26929">MSDFFTVHKGQLPELNSLWYGLTMIGLIIILYSSAQYSRSRSYQKFFIGLQSLQLISLYTWYGLTLTSLAESLPLYHCRMAMFVVLLFPERSPYKQYFALLGVFGAICALVYPVLDPYPFPHITFFSFFIGHMALLGNSLIYLFNHYDVKRLSREKIISYTLTINASLMLINQLTDGDYGFLSKPPLLGNQGFFFNFVSVSAVLIVAILLLNEIFRRYQAKTFLNAFAFKKLNK</sequence>
<comment type="caution">
    <text evidence="2">The sequence shown here is derived from an EMBL/GenBank/DDBJ whole genome shotgun (WGS) entry which is preliminary data.</text>
</comment>
<protein>
    <submittedName>
        <fullName evidence="2">TIGR02206 family membrane protein</fullName>
    </submittedName>
</protein>
<dbReference type="Proteomes" id="UP001519296">
    <property type="component" value="Unassembled WGS sequence"/>
</dbReference>
<organism evidence="2 3">
    <name type="scientific">Streptococcus oricebi</name>
    <dbReference type="NCBI Taxonomy" id="1547447"/>
    <lineage>
        <taxon>Bacteria</taxon>
        <taxon>Bacillati</taxon>
        <taxon>Bacillota</taxon>
        <taxon>Bacilli</taxon>
        <taxon>Lactobacillales</taxon>
        <taxon>Streptococcaceae</taxon>
        <taxon>Streptococcus</taxon>
    </lineage>
</organism>
<dbReference type="Pfam" id="PF14808">
    <property type="entry name" value="TMEM164"/>
    <property type="match status" value="1"/>
</dbReference>